<dbReference type="PANTHER" id="PTHR13231:SF3">
    <property type="entry name" value="SMALL RIBOSOMAL SUBUNIT PROTEIN MS31"/>
    <property type="match status" value="1"/>
</dbReference>
<feature type="compositionally biased region" description="Basic and acidic residues" evidence="9">
    <location>
        <begin position="54"/>
        <end position="81"/>
    </location>
</feature>
<dbReference type="EMBL" id="OY660872">
    <property type="protein sequence ID" value="CAJ1064119.1"/>
    <property type="molecule type" value="Genomic_DNA"/>
</dbReference>
<keyword evidence="4 10" id="KW-0689">Ribosomal protein</keyword>
<dbReference type="GO" id="GO:0003735">
    <property type="term" value="F:structural constituent of ribosome"/>
    <property type="evidence" value="ECO:0007669"/>
    <property type="project" value="InterPro"/>
</dbReference>
<gene>
    <name evidence="10" type="ORF">XNOV1_A021402</name>
</gene>
<evidence type="ECO:0000256" key="5">
    <source>
        <dbReference type="ARBA" id="ARBA00023128"/>
    </source>
</evidence>
<dbReference type="AlphaFoldDB" id="A0AAV1FUB8"/>
<keyword evidence="3" id="KW-0809">Transit peptide</keyword>
<feature type="region of interest" description="Disordered" evidence="9">
    <location>
        <begin position="50"/>
        <end position="111"/>
    </location>
</feature>
<evidence type="ECO:0000256" key="1">
    <source>
        <dbReference type="ARBA" id="ARBA00004173"/>
    </source>
</evidence>
<keyword evidence="5" id="KW-0496">Mitochondrion</keyword>
<sequence>MFRLLLRTAHAARKSSFSVYESCLATSKCDKNAAQHFRVANGGGARALSTTSARHCEKKDEPALSQDEEKINEAKDADPTEKSTLVIHKTENNKLTEQSEQPEGLKTDEGGAMQTGVGVEEVVAATKQVETETKAEKNGKESLIDLLGAMKVDVTTKKKRNLKPKRIISGSAPRPNPADMESTISMFQKATMEAASQSETLDPNLVAAASAAASTLPNRNQAQSELLRQLRENEATTQAQKKGDINHLGMLIADMKVGKHYRRQNSRPSNQIRFDEDGKGYTEERRERGVSAELDGVRRRDLFSGRRLNIFSTASDEGTVETAVVPAQPTLWDIDFANQLSLSTNQLPRNGLEEVIQWTKEGKIWQYPINNEAGLEEEAQVMFHEHIFLDQHLEEGFPRQGPVRHFMELVVAGLSRNPYLTVQQKKEHISWFRDYFHQKQEILKEADVYISEA</sequence>
<protein>
    <recommendedName>
        <fullName evidence="7">Small ribosomal subunit protein mS31</fullName>
    </recommendedName>
    <alternativeName>
        <fullName evidence="8">28S ribosomal protein S31, mitochondrial</fullName>
    </alternativeName>
</protein>
<dbReference type="GO" id="GO:0005763">
    <property type="term" value="C:mitochondrial small ribosomal subunit"/>
    <property type="evidence" value="ECO:0007669"/>
    <property type="project" value="InterPro"/>
</dbReference>
<evidence type="ECO:0000256" key="3">
    <source>
        <dbReference type="ARBA" id="ARBA00022946"/>
    </source>
</evidence>
<evidence type="ECO:0000313" key="11">
    <source>
        <dbReference type="Proteomes" id="UP001178508"/>
    </source>
</evidence>
<evidence type="ECO:0000256" key="9">
    <source>
        <dbReference type="SAM" id="MobiDB-lite"/>
    </source>
</evidence>
<reference evidence="10" key="1">
    <citation type="submission" date="2023-08" db="EMBL/GenBank/DDBJ databases">
        <authorList>
            <person name="Alioto T."/>
            <person name="Alioto T."/>
            <person name="Gomez Garrido J."/>
        </authorList>
    </citation>
    <scope>NUCLEOTIDE SEQUENCE</scope>
</reference>
<dbReference type="PANTHER" id="PTHR13231">
    <property type="entry name" value="MITOCHONDRIAL RIBOSOMAL PROTEIN S31"/>
    <property type="match status" value="1"/>
</dbReference>
<evidence type="ECO:0000256" key="8">
    <source>
        <dbReference type="ARBA" id="ARBA00035363"/>
    </source>
</evidence>
<feature type="region of interest" description="Disordered" evidence="9">
    <location>
        <begin position="261"/>
        <end position="287"/>
    </location>
</feature>
<comment type="similarity">
    <text evidence="2">Belongs to the mitochondrion-specific ribosomal protein mS31 family.</text>
</comment>
<evidence type="ECO:0000313" key="10">
    <source>
        <dbReference type="EMBL" id="CAJ1064119.1"/>
    </source>
</evidence>
<organism evidence="10 11">
    <name type="scientific">Xyrichtys novacula</name>
    <name type="common">Pearly razorfish</name>
    <name type="synonym">Hemipteronotus novacula</name>
    <dbReference type="NCBI Taxonomy" id="13765"/>
    <lineage>
        <taxon>Eukaryota</taxon>
        <taxon>Metazoa</taxon>
        <taxon>Chordata</taxon>
        <taxon>Craniata</taxon>
        <taxon>Vertebrata</taxon>
        <taxon>Euteleostomi</taxon>
        <taxon>Actinopterygii</taxon>
        <taxon>Neopterygii</taxon>
        <taxon>Teleostei</taxon>
        <taxon>Neoteleostei</taxon>
        <taxon>Acanthomorphata</taxon>
        <taxon>Eupercaria</taxon>
        <taxon>Labriformes</taxon>
        <taxon>Labridae</taxon>
        <taxon>Xyrichtys</taxon>
    </lineage>
</organism>
<accession>A0AAV1FUB8</accession>
<comment type="subcellular location">
    <subcellularLocation>
        <location evidence="1">Mitochondrion</location>
    </subcellularLocation>
</comment>
<keyword evidence="6" id="KW-0687">Ribonucleoprotein</keyword>
<dbReference type="Pfam" id="PF15433">
    <property type="entry name" value="MRP-S31"/>
    <property type="match status" value="1"/>
</dbReference>
<evidence type="ECO:0000256" key="2">
    <source>
        <dbReference type="ARBA" id="ARBA00011057"/>
    </source>
</evidence>
<feature type="compositionally biased region" description="Basic and acidic residues" evidence="9">
    <location>
        <begin position="273"/>
        <end position="287"/>
    </location>
</feature>
<evidence type="ECO:0000256" key="7">
    <source>
        <dbReference type="ARBA" id="ARBA00035133"/>
    </source>
</evidence>
<evidence type="ECO:0000256" key="6">
    <source>
        <dbReference type="ARBA" id="ARBA00023274"/>
    </source>
</evidence>
<proteinExistence type="inferred from homology"/>
<keyword evidence="11" id="KW-1185">Reference proteome</keyword>
<dbReference type="InterPro" id="IPR026299">
    <property type="entry name" value="MRP-S31"/>
</dbReference>
<dbReference type="Proteomes" id="UP001178508">
    <property type="component" value="Chromosome 9"/>
</dbReference>
<evidence type="ECO:0000256" key="4">
    <source>
        <dbReference type="ARBA" id="ARBA00022980"/>
    </source>
</evidence>
<name>A0AAV1FUB8_XYRNO</name>